<name>A0ABS3HRA1_9ENTE</name>
<evidence type="ECO:0000256" key="7">
    <source>
        <dbReference type="ARBA" id="ARBA00022842"/>
    </source>
</evidence>
<evidence type="ECO:0000256" key="11">
    <source>
        <dbReference type="SAM" id="Coils"/>
    </source>
</evidence>
<sequence length="451" mass="50969">MTSVRYYEKYPSISTVFDLFSTTPYAVFLDSSLQNKLGQYSIIGLNPYLILESKNQVVRANGEISSESLEYLMNQQMATENQENLEELPLVTGAIGYYSYDYGMEKMGVSSRHEDLIGVQEAIFCFYDCFIIEDHQKGRLAVISNGKLKETETQLNELEELIFAQEEVTYCLENSSSHEMSVTTNMEQEAYVKAIKRVIDYIYEGDIYVMNLTRQLVIDSQIKPYELFKKLREINPSPFGGYLNYPDFQVVSSSPERFIEVKDRVVTTRPIKGTRKRGQTKEEDKALKADLENSEKEKSELLMVVDLQRNDLNKVCQAGSVKVPNLFFVEPYATVFHLVADVQGRLKEGVSTVDLLASVSPGGSITGNPKYRAMEIIDELEESRRGLYTGSMGYISATGDSDFNIIIRTAIAKEGKFHLGIGGGITSESIPLDEFEETNQKAKAIVESFRR</sequence>
<evidence type="ECO:0000256" key="2">
    <source>
        <dbReference type="ARBA" id="ARBA00011575"/>
    </source>
</evidence>
<reference evidence="14 15" key="1">
    <citation type="submission" date="2021-03" db="EMBL/GenBank/DDBJ databases">
        <title>Enterococcal diversity collection.</title>
        <authorList>
            <person name="Gilmore M.S."/>
            <person name="Schwartzman J."/>
            <person name="Van Tyne D."/>
            <person name="Martin M."/>
            <person name="Earl A.M."/>
            <person name="Manson A.L."/>
            <person name="Straub T."/>
            <person name="Salamzade R."/>
            <person name="Saavedra J."/>
            <person name="Lebreton F."/>
            <person name="Prichula J."/>
            <person name="Schaufler K."/>
            <person name="Gaca A."/>
            <person name="Sgardioli B."/>
            <person name="Wagenaar J."/>
            <person name="Strong T."/>
        </authorList>
    </citation>
    <scope>NUCLEOTIDE SEQUENCE [LARGE SCALE GENOMIC DNA]</scope>
    <source>
        <strain evidence="14 15">DIV0080</strain>
    </source>
</reference>
<accession>A0ABS3HRA1</accession>
<keyword evidence="5 14" id="KW-0808">Transferase</keyword>
<dbReference type="NCBIfam" id="TIGR00553">
    <property type="entry name" value="pabB"/>
    <property type="match status" value="1"/>
</dbReference>
<proteinExistence type="predicted"/>
<keyword evidence="7" id="KW-0460">Magnesium</keyword>
<comment type="catalytic activity">
    <reaction evidence="10">
        <text>chorismate + L-glutamine = anthranilate + pyruvate + L-glutamate + H(+)</text>
        <dbReference type="Rhea" id="RHEA:21732"/>
        <dbReference type="ChEBI" id="CHEBI:15361"/>
        <dbReference type="ChEBI" id="CHEBI:15378"/>
        <dbReference type="ChEBI" id="CHEBI:16567"/>
        <dbReference type="ChEBI" id="CHEBI:29748"/>
        <dbReference type="ChEBI" id="CHEBI:29985"/>
        <dbReference type="ChEBI" id="CHEBI:58359"/>
        <dbReference type="EC" id="4.1.3.27"/>
    </reaction>
</comment>
<dbReference type="InterPro" id="IPR019999">
    <property type="entry name" value="Anth_synth_I-like"/>
</dbReference>
<dbReference type="InterPro" id="IPR015890">
    <property type="entry name" value="Chorismate_C"/>
</dbReference>
<dbReference type="Pfam" id="PF00425">
    <property type="entry name" value="Chorismate_bind"/>
    <property type="match status" value="1"/>
</dbReference>
<organism evidence="14 15">
    <name type="scientific">Candidatus Vagococcus giribetii</name>
    <dbReference type="NCBI Taxonomy" id="2230876"/>
    <lineage>
        <taxon>Bacteria</taxon>
        <taxon>Bacillati</taxon>
        <taxon>Bacillota</taxon>
        <taxon>Bacilli</taxon>
        <taxon>Lactobacillales</taxon>
        <taxon>Enterococcaceae</taxon>
        <taxon>Vagococcus</taxon>
    </lineage>
</organism>
<dbReference type="Proteomes" id="UP000664857">
    <property type="component" value="Unassembled WGS sequence"/>
</dbReference>
<evidence type="ECO:0000259" key="12">
    <source>
        <dbReference type="Pfam" id="PF00425"/>
    </source>
</evidence>
<dbReference type="PANTHER" id="PTHR11236:SF48">
    <property type="entry name" value="ISOCHORISMATE SYNTHASE MENF"/>
    <property type="match status" value="1"/>
</dbReference>
<dbReference type="GO" id="GO:0046820">
    <property type="term" value="F:4-amino-4-deoxychorismate synthase activity"/>
    <property type="evidence" value="ECO:0007669"/>
    <property type="project" value="UniProtKB-EC"/>
</dbReference>
<keyword evidence="11" id="KW-0175">Coiled coil</keyword>
<gene>
    <name evidence="14" type="primary">pabB</name>
    <name evidence="14" type="ORF">DOK76_04280</name>
</gene>
<dbReference type="EC" id="2.6.1.85" evidence="3"/>
<keyword evidence="15" id="KW-1185">Reference proteome</keyword>
<comment type="cofactor">
    <cofactor evidence="1">
        <name>Mg(2+)</name>
        <dbReference type="ChEBI" id="CHEBI:18420"/>
    </cofactor>
</comment>
<evidence type="ECO:0000256" key="10">
    <source>
        <dbReference type="ARBA" id="ARBA00047683"/>
    </source>
</evidence>
<keyword evidence="6" id="KW-0479">Metal-binding</keyword>
<dbReference type="EMBL" id="JAFLVX010000014">
    <property type="protein sequence ID" value="MBO0476275.1"/>
    <property type="molecule type" value="Genomic_DNA"/>
</dbReference>
<dbReference type="PRINTS" id="PR00095">
    <property type="entry name" value="ANTSNTHASEI"/>
</dbReference>
<dbReference type="PANTHER" id="PTHR11236">
    <property type="entry name" value="AMINOBENZOATE/ANTHRANILATE SYNTHASE"/>
    <property type="match status" value="1"/>
</dbReference>
<comment type="caution">
    <text evidence="14">The sequence shown here is derived from an EMBL/GenBank/DDBJ whole genome shotgun (WGS) entry which is preliminary data.</text>
</comment>
<dbReference type="InterPro" id="IPR005801">
    <property type="entry name" value="ADC_synthase"/>
</dbReference>
<dbReference type="SUPFAM" id="SSF56322">
    <property type="entry name" value="ADC synthase"/>
    <property type="match status" value="1"/>
</dbReference>
<dbReference type="InterPro" id="IPR006805">
    <property type="entry name" value="Anth_synth_I_N"/>
</dbReference>
<evidence type="ECO:0000256" key="3">
    <source>
        <dbReference type="ARBA" id="ARBA00013139"/>
    </source>
</evidence>
<feature type="domain" description="Chorismate-utilising enzyme C-terminal" evidence="12">
    <location>
        <begin position="188"/>
        <end position="441"/>
    </location>
</feature>
<evidence type="ECO:0000259" key="13">
    <source>
        <dbReference type="Pfam" id="PF04715"/>
    </source>
</evidence>
<evidence type="ECO:0000256" key="6">
    <source>
        <dbReference type="ARBA" id="ARBA00022723"/>
    </source>
</evidence>
<evidence type="ECO:0000256" key="9">
    <source>
        <dbReference type="ARBA" id="ARBA00025634"/>
    </source>
</evidence>
<evidence type="ECO:0000256" key="5">
    <source>
        <dbReference type="ARBA" id="ARBA00022679"/>
    </source>
</evidence>
<dbReference type="Pfam" id="PF04715">
    <property type="entry name" value="Anth_synt_I_N"/>
    <property type="match status" value="1"/>
</dbReference>
<feature type="domain" description="Anthranilate synthase component I N-terminal" evidence="13">
    <location>
        <begin position="15"/>
        <end position="141"/>
    </location>
</feature>
<keyword evidence="14" id="KW-0032">Aminotransferase</keyword>
<dbReference type="RefSeq" id="WP_206965228.1">
    <property type="nucleotide sequence ID" value="NZ_JAFLVX010000014.1"/>
</dbReference>
<evidence type="ECO:0000256" key="1">
    <source>
        <dbReference type="ARBA" id="ARBA00001946"/>
    </source>
</evidence>
<protein>
    <recommendedName>
        <fullName evidence="4">Anthranilate synthase component 1</fullName>
        <ecNumber evidence="3">2.6.1.85</ecNumber>
    </recommendedName>
</protein>
<evidence type="ECO:0000313" key="15">
    <source>
        <dbReference type="Proteomes" id="UP000664857"/>
    </source>
</evidence>
<comment type="function">
    <text evidence="9">Part of a heterotetrameric complex that catalyzes the two-step biosynthesis of anthranilate, an intermediate in the biosynthesis of L-tryptophan. In the first step, the glutamine-binding beta subunit (TrpG) of anthranilate synthase (AS) provides the glutamine amidotransferase activity which generates ammonia as a substrate that, along with chorismate, is used in the second step, catalyzed by the large alpha subunit of AS (TrpE) to produce anthranilate. In the absence of TrpG, TrpE can synthesize anthranilate directly from chorismate and high concentrations of ammonia.</text>
</comment>
<evidence type="ECO:0000256" key="4">
    <source>
        <dbReference type="ARBA" id="ARBA00020653"/>
    </source>
</evidence>
<dbReference type="InterPro" id="IPR005802">
    <property type="entry name" value="ADC_synth_comp_1"/>
</dbReference>
<keyword evidence="8" id="KW-0456">Lyase</keyword>
<evidence type="ECO:0000313" key="14">
    <source>
        <dbReference type="EMBL" id="MBO0476275.1"/>
    </source>
</evidence>
<comment type="subunit">
    <text evidence="2">Heterotetramer consisting of two non-identical subunits: a beta subunit (TrpG) and a large alpha subunit (TrpE).</text>
</comment>
<feature type="coiled-coil region" evidence="11">
    <location>
        <begin position="141"/>
        <end position="168"/>
    </location>
</feature>
<evidence type="ECO:0000256" key="8">
    <source>
        <dbReference type="ARBA" id="ARBA00023239"/>
    </source>
</evidence>
<dbReference type="Gene3D" id="3.60.120.10">
    <property type="entry name" value="Anthranilate synthase"/>
    <property type="match status" value="1"/>
</dbReference>